<dbReference type="Proteomes" id="UP000220158">
    <property type="component" value="Chromosome 14"/>
</dbReference>
<name>A0A1J1HAB0_PLARL</name>
<evidence type="ECO:0000313" key="1">
    <source>
        <dbReference type="EMBL" id="CRH02322.1"/>
    </source>
</evidence>
<protein>
    <submittedName>
        <fullName evidence="1">Uncharacterized protein</fullName>
    </submittedName>
</protein>
<reference evidence="1 2" key="1">
    <citation type="submission" date="2015-04" db="EMBL/GenBank/DDBJ databases">
        <authorList>
            <consortium name="Pathogen Informatics"/>
        </authorList>
    </citation>
    <scope>NUCLEOTIDE SEQUENCE [LARGE SCALE GENOMIC DNA]</scope>
    <source>
        <strain evidence="1 2">SGS1</strain>
    </source>
</reference>
<evidence type="ECO:0000313" key="2">
    <source>
        <dbReference type="Proteomes" id="UP000220158"/>
    </source>
</evidence>
<dbReference type="VEuPathDB" id="PlasmoDB:PRELSG_1405200"/>
<dbReference type="InterPro" id="IPR011042">
    <property type="entry name" value="6-blade_b-propeller_TolB-like"/>
</dbReference>
<dbReference type="EMBL" id="LN835309">
    <property type="protein sequence ID" value="CRH02322.1"/>
    <property type="molecule type" value="Genomic_DNA"/>
</dbReference>
<gene>
    <name evidence="1" type="ORF">PRELSG_1405200</name>
</gene>
<dbReference type="KEGG" id="prel:PRELSG_1405200"/>
<sequence length="328" mass="38576">MSDKKSSDENSFNIEEIKTKKKKKNKNVEIFYENDFEIFSPCIDVEGKLCVISDKGDIFRYKLVNIKKTQETNDFLSSSEEDEEEEIYFNSEESIIGVKKKKTKVEEEKYLSIDFTTKCLCSDNDFNFYVFNPITMGLMIIDKNKNIEFYADEYEDKNFTGINNLVYDKNNNNLYLIDSGNINEENKSSLYYINKDIETMISIDLQNTCYVNNVCIYQKDNINAVYVCLTKENKILRLIKKGNSYIKSVFLYINGCYSPLFICTNNINFIILLKDLSEYEKKGKILEINSNAEIINSFFIEGNQFNGICYDYNINKYFFIEKNIIYIY</sequence>
<dbReference type="GeneID" id="39738482"/>
<accession>A0A1J1HAB0</accession>
<proteinExistence type="predicted"/>
<dbReference type="OrthoDB" id="391517at2759"/>
<dbReference type="AlphaFoldDB" id="A0A1J1HAB0"/>
<dbReference type="SUPFAM" id="SSF63829">
    <property type="entry name" value="Calcium-dependent phosphotriesterase"/>
    <property type="match status" value="1"/>
</dbReference>
<organism evidence="1 2">
    <name type="scientific">Plasmodium relictum</name>
    <dbReference type="NCBI Taxonomy" id="85471"/>
    <lineage>
        <taxon>Eukaryota</taxon>
        <taxon>Sar</taxon>
        <taxon>Alveolata</taxon>
        <taxon>Apicomplexa</taxon>
        <taxon>Aconoidasida</taxon>
        <taxon>Haemosporida</taxon>
        <taxon>Plasmodiidae</taxon>
        <taxon>Plasmodium</taxon>
        <taxon>Plasmodium (Haemamoeba)</taxon>
    </lineage>
</organism>
<dbReference type="RefSeq" id="XP_028534843.1">
    <property type="nucleotide sequence ID" value="XM_028679095.1"/>
</dbReference>
<dbReference type="Gene3D" id="2.120.10.30">
    <property type="entry name" value="TolB, C-terminal domain"/>
    <property type="match status" value="1"/>
</dbReference>
<keyword evidence="2" id="KW-1185">Reference proteome</keyword>